<dbReference type="EMBL" id="JAVHNR010000001">
    <property type="protein sequence ID" value="KAK6357742.1"/>
    <property type="molecule type" value="Genomic_DNA"/>
</dbReference>
<feature type="domain" description="Tyrosinase copper-binding" evidence="14">
    <location>
        <begin position="387"/>
        <end position="398"/>
    </location>
</feature>
<dbReference type="Gene3D" id="1.10.1280.10">
    <property type="entry name" value="Di-copper center containing domain from catechol oxidase"/>
    <property type="match status" value="1"/>
</dbReference>
<dbReference type="Proteomes" id="UP001313282">
    <property type="component" value="Unassembled WGS sequence"/>
</dbReference>
<dbReference type="AlphaFoldDB" id="A0AAN8MW30"/>
<feature type="compositionally biased region" description="Low complexity" evidence="11">
    <location>
        <begin position="718"/>
        <end position="769"/>
    </location>
</feature>
<dbReference type="GO" id="GO:0004503">
    <property type="term" value="F:tyrosinase activity"/>
    <property type="evidence" value="ECO:0007669"/>
    <property type="project" value="UniProtKB-EC"/>
</dbReference>
<feature type="chain" id="PRO_5042995824" description="tyrosinase" evidence="12">
    <location>
        <begin position="20"/>
        <end position="769"/>
    </location>
</feature>
<dbReference type="Pfam" id="PF18132">
    <property type="entry name" value="Tyrosinase_C"/>
    <property type="match status" value="1"/>
</dbReference>
<evidence type="ECO:0000256" key="4">
    <source>
        <dbReference type="ARBA" id="ARBA00022723"/>
    </source>
</evidence>
<comment type="catalytic activity">
    <reaction evidence="9">
        <text>2 L-dopa + O2 = 2 L-dopaquinone + 2 H2O</text>
        <dbReference type="Rhea" id="RHEA:34287"/>
        <dbReference type="ChEBI" id="CHEBI:15377"/>
        <dbReference type="ChEBI" id="CHEBI:15379"/>
        <dbReference type="ChEBI" id="CHEBI:57504"/>
        <dbReference type="ChEBI" id="CHEBI:57924"/>
        <dbReference type="EC" id="1.14.18.1"/>
    </reaction>
</comment>
<evidence type="ECO:0000259" key="14">
    <source>
        <dbReference type="PROSITE" id="PS00498"/>
    </source>
</evidence>
<keyword evidence="16" id="KW-1185">Reference proteome</keyword>
<feature type="region of interest" description="Disordered" evidence="11">
    <location>
        <begin position="679"/>
        <end position="769"/>
    </location>
</feature>
<dbReference type="EC" id="1.14.18.1" evidence="3"/>
<evidence type="ECO:0000256" key="3">
    <source>
        <dbReference type="ARBA" id="ARBA00011906"/>
    </source>
</evidence>
<dbReference type="InterPro" id="IPR002227">
    <property type="entry name" value="Tyrosinase_Cu-bd"/>
</dbReference>
<evidence type="ECO:0000313" key="15">
    <source>
        <dbReference type="EMBL" id="KAK6357742.1"/>
    </source>
</evidence>
<dbReference type="InterPro" id="IPR050316">
    <property type="entry name" value="Tyrosinase/Hemocyanin"/>
</dbReference>
<dbReference type="PANTHER" id="PTHR11474">
    <property type="entry name" value="TYROSINASE FAMILY MEMBER"/>
    <property type="match status" value="1"/>
</dbReference>
<feature type="compositionally biased region" description="Low complexity" evidence="11">
    <location>
        <begin position="692"/>
        <end position="708"/>
    </location>
</feature>
<sequence length="769" mass="84953">MKVSVLLSALATTTQLVSAAPFAAPEPDNFGDVHVHGVAHLYDKLIKKRALLPDATLKGTTDGRLGGIQSGNNGNQMVERREIRKLYTYTVSGDSQPGRVYDLFIIALRRTQVARSYTDKNSWWQLAGIHGRPFISWNGRAPGAPSSALKSEFTGTGYCTHGSTLFPTWHRPYLAYVEEVLWMSAYWEIQSKVKDAKEKAQWEKALEQLRLPYWDWATNGGSFPDQIAGNTHTFRFYPGESNKNLWPKWENPLYTFRFQSGTYNAGTNFGNDAFRQLPRTLRHPKDQTPGVGDNIGEARSDLRNNAASIQQQVNEVLLRSLKMNSDSSIRSEERHKINTSQDPARWGAFSNRVGNSGSSVESIHDTIHVLIGGRFGHMTSVPYSSFDPVFFLHHCNVDRLFAIWQAINPDSYVTWQQNGGGTYGIAPGTNDTVNSPLEPWLNPTGGRLNSNAVKNTATFGYGYPEVPKHLYQSNPVGLRRFAMTEVQKLYPNTVSSSSKRKRDLYTSEENEGLDNSVDNNQYYEWRVDVATDRGALNGSYSVHFFLGKPARDYKQWASQPEFVGDYIVFTHSMEPTVDGNPEVVSTEITGSVPLTNAMVKAFARTNLTSLNPQDAIPFLIRNLRWRVTDSLGNPVRPRNVKGLKVSVSISHCTLPTDQIPWTQYGEWTFLTEIARRIGKDGGPDKVGIPDVSSSSTTAAPTSTTEAPAYGTELSTLVTSATEEPTSEAATTEAPTSTEDAEAPTTTADAVESTVEASSTASDDASPTDG</sequence>
<keyword evidence="12" id="KW-0732">Signal</keyword>
<protein>
    <recommendedName>
        <fullName evidence="3">tyrosinase</fullName>
        <ecNumber evidence="3">1.14.18.1</ecNumber>
    </recommendedName>
</protein>
<accession>A0AAN8MW30</accession>
<proteinExistence type="inferred from homology"/>
<comment type="catalytic activity">
    <reaction evidence="10">
        <text>L-tyrosine + O2 = L-dopaquinone + H2O</text>
        <dbReference type="Rhea" id="RHEA:18117"/>
        <dbReference type="ChEBI" id="CHEBI:15377"/>
        <dbReference type="ChEBI" id="CHEBI:15379"/>
        <dbReference type="ChEBI" id="CHEBI:57924"/>
        <dbReference type="ChEBI" id="CHEBI:58315"/>
        <dbReference type="EC" id="1.14.18.1"/>
    </reaction>
</comment>
<dbReference type="GO" id="GO:0046872">
    <property type="term" value="F:metal ion binding"/>
    <property type="evidence" value="ECO:0007669"/>
    <property type="project" value="UniProtKB-KW"/>
</dbReference>
<keyword evidence="5" id="KW-0560">Oxidoreductase</keyword>
<organism evidence="15 16">
    <name type="scientific">Orbilia javanica</name>
    <dbReference type="NCBI Taxonomy" id="47235"/>
    <lineage>
        <taxon>Eukaryota</taxon>
        <taxon>Fungi</taxon>
        <taxon>Dikarya</taxon>
        <taxon>Ascomycota</taxon>
        <taxon>Pezizomycotina</taxon>
        <taxon>Orbiliomycetes</taxon>
        <taxon>Orbiliales</taxon>
        <taxon>Orbiliaceae</taxon>
        <taxon>Orbilia</taxon>
    </lineage>
</organism>
<comment type="cofactor">
    <cofactor evidence="1">
        <name>Cu(2+)</name>
        <dbReference type="ChEBI" id="CHEBI:29036"/>
    </cofactor>
</comment>
<evidence type="ECO:0000256" key="9">
    <source>
        <dbReference type="ARBA" id="ARBA00048233"/>
    </source>
</evidence>
<gene>
    <name evidence="15" type="ORF">TWF718_002050</name>
</gene>
<keyword evidence="7" id="KW-0503">Monooxygenase</keyword>
<evidence type="ECO:0000256" key="2">
    <source>
        <dbReference type="ARBA" id="ARBA00009928"/>
    </source>
</evidence>
<dbReference type="SUPFAM" id="SSF48056">
    <property type="entry name" value="Di-copper centre-containing domain"/>
    <property type="match status" value="1"/>
</dbReference>
<keyword evidence="6" id="KW-0186">Copper</keyword>
<dbReference type="PROSITE" id="PS00497">
    <property type="entry name" value="TYROSINASE_1"/>
    <property type="match status" value="1"/>
</dbReference>
<dbReference type="Gene3D" id="2.60.310.20">
    <property type="match status" value="1"/>
</dbReference>
<evidence type="ECO:0000313" key="16">
    <source>
        <dbReference type="Proteomes" id="UP001313282"/>
    </source>
</evidence>
<dbReference type="GO" id="GO:0042438">
    <property type="term" value="P:melanin biosynthetic process"/>
    <property type="evidence" value="ECO:0007669"/>
    <property type="project" value="UniProtKB-KW"/>
</dbReference>
<evidence type="ECO:0000256" key="8">
    <source>
        <dbReference type="ARBA" id="ARBA00023101"/>
    </source>
</evidence>
<name>A0AAN8MW30_9PEZI</name>
<keyword evidence="4" id="KW-0479">Metal-binding</keyword>
<comment type="caution">
    <text evidence="15">The sequence shown here is derived from an EMBL/GenBank/DDBJ whole genome shotgun (WGS) entry which is preliminary data.</text>
</comment>
<evidence type="ECO:0000256" key="7">
    <source>
        <dbReference type="ARBA" id="ARBA00023033"/>
    </source>
</evidence>
<dbReference type="PANTHER" id="PTHR11474:SF76">
    <property type="entry name" value="SHKT DOMAIN-CONTAINING PROTEIN"/>
    <property type="match status" value="1"/>
</dbReference>
<dbReference type="Pfam" id="PF00264">
    <property type="entry name" value="Tyrosinase"/>
    <property type="match status" value="1"/>
</dbReference>
<comment type="similarity">
    <text evidence="2">Belongs to the tyrosinase family.</text>
</comment>
<evidence type="ECO:0000259" key="13">
    <source>
        <dbReference type="PROSITE" id="PS00497"/>
    </source>
</evidence>
<evidence type="ECO:0000256" key="12">
    <source>
        <dbReference type="SAM" id="SignalP"/>
    </source>
</evidence>
<evidence type="ECO:0000256" key="1">
    <source>
        <dbReference type="ARBA" id="ARBA00001973"/>
    </source>
</evidence>
<feature type="domain" description="Tyrosinase copper-binding" evidence="13">
    <location>
        <begin position="161"/>
        <end position="178"/>
    </location>
</feature>
<dbReference type="PROSITE" id="PS00498">
    <property type="entry name" value="TYROSINASE_2"/>
    <property type="match status" value="1"/>
</dbReference>
<reference evidence="15 16" key="1">
    <citation type="submission" date="2019-10" db="EMBL/GenBank/DDBJ databases">
        <authorList>
            <person name="Palmer J.M."/>
        </authorList>
    </citation>
    <scope>NUCLEOTIDE SEQUENCE [LARGE SCALE GENOMIC DNA]</scope>
    <source>
        <strain evidence="15 16">TWF718</strain>
    </source>
</reference>
<dbReference type="InterPro" id="IPR008922">
    <property type="entry name" value="Di-copper_centre_dom_sf"/>
</dbReference>
<dbReference type="PRINTS" id="PR00092">
    <property type="entry name" value="TYROSINASE"/>
</dbReference>
<feature type="signal peptide" evidence="12">
    <location>
        <begin position="1"/>
        <end position="19"/>
    </location>
</feature>
<evidence type="ECO:0000256" key="11">
    <source>
        <dbReference type="SAM" id="MobiDB-lite"/>
    </source>
</evidence>
<evidence type="ECO:0000256" key="6">
    <source>
        <dbReference type="ARBA" id="ARBA00023008"/>
    </source>
</evidence>
<evidence type="ECO:0000256" key="10">
    <source>
        <dbReference type="ARBA" id="ARBA00048881"/>
    </source>
</evidence>
<evidence type="ECO:0000256" key="5">
    <source>
        <dbReference type="ARBA" id="ARBA00023002"/>
    </source>
</evidence>
<keyword evidence="8" id="KW-0470">Melanin biosynthesis</keyword>
<dbReference type="InterPro" id="IPR041640">
    <property type="entry name" value="Tyrosinase_C"/>
</dbReference>